<gene>
    <name evidence="1" type="ORF">Syun_026291</name>
</gene>
<sequence>MKRRKTRPEASDEMIIFHMFDDVLKSRDENTMFGLEPSFALENLERNLWRLEDWVLNLGFLPNSRGLWILNEPFLSDTLVSPREITNAKAYDQHQVVTVEARKEELEPQVAFQTEKKKKKFYEVKTMHAVETSEIYTIFPGKEMKENELEYEKLQEKPSQKAKELSPRVEQISIIFAHKIEVQENSSIQELVQENSMKD</sequence>
<name>A0AAP0ET78_9MAGN</name>
<dbReference type="AlphaFoldDB" id="A0AAP0ET78"/>
<reference evidence="1 2" key="1">
    <citation type="submission" date="2024-01" db="EMBL/GenBank/DDBJ databases">
        <title>Genome assemblies of Stephania.</title>
        <authorList>
            <person name="Yang L."/>
        </authorList>
    </citation>
    <scope>NUCLEOTIDE SEQUENCE [LARGE SCALE GENOMIC DNA]</scope>
    <source>
        <strain evidence="1">YNDBR</strain>
        <tissue evidence="1">Leaf</tissue>
    </source>
</reference>
<organism evidence="1 2">
    <name type="scientific">Stephania yunnanensis</name>
    <dbReference type="NCBI Taxonomy" id="152371"/>
    <lineage>
        <taxon>Eukaryota</taxon>
        <taxon>Viridiplantae</taxon>
        <taxon>Streptophyta</taxon>
        <taxon>Embryophyta</taxon>
        <taxon>Tracheophyta</taxon>
        <taxon>Spermatophyta</taxon>
        <taxon>Magnoliopsida</taxon>
        <taxon>Ranunculales</taxon>
        <taxon>Menispermaceae</taxon>
        <taxon>Menispermoideae</taxon>
        <taxon>Cissampelideae</taxon>
        <taxon>Stephania</taxon>
    </lineage>
</organism>
<evidence type="ECO:0000313" key="2">
    <source>
        <dbReference type="Proteomes" id="UP001420932"/>
    </source>
</evidence>
<keyword evidence="2" id="KW-1185">Reference proteome</keyword>
<dbReference type="EMBL" id="JBBNAF010000011">
    <property type="protein sequence ID" value="KAK9099246.1"/>
    <property type="molecule type" value="Genomic_DNA"/>
</dbReference>
<comment type="caution">
    <text evidence="1">The sequence shown here is derived from an EMBL/GenBank/DDBJ whole genome shotgun (WGS) entry which is preliminary data.</text>
</comment>
<accession>A0AAP0ET78</accession>
<proteinExistence type="predicted"/>
<protein>
    <submittedName>
        <fullName evidence="1">Uncharacterized protein</fullName>
    </submittedName>
</protein>
<evidence type="ECO:0000313" key="1">
    <source>
        <dbReference type="EMBL" id="KAK9099246.1"/>
    </source>
</evidence>
<dbReference type="Proteomes" id="UP001420932">
    <property type="component" value="Unassembled WGS sequence"/>
</dbReference>